<comment type="caution">
    <text evidence="1">The sequence shown here is derived from an EMBL/GenBank/DDBJ whole genome shotgun (WGS) entry which is preliminary data.</text>
</comment>
<dbReference type="Proteomes" id="UP001058074">
    <property type="component" value="Unassembled WGS sequence"/>
</dbReference>
<name>A0ACB5R984_9CLOT</name>
<gene>
    <name evidence="1" type="ORF">rsdtw13_09230</name>
</gene>
<accession>A0ACB5R984</accession>
<sequence length="49" mass="5950">MKKVKMINGFKVIEIEKEVDEKTLEENRRKALQELYDIFYNKDTENSIK</sequence>
<evidence type="ECO:0000313" key="1">
    <source>
        <dbReference type="EMBL" id="GKX65665.1"/>
    </source>
</evidence>
<reference evidence="1" key="1">
    <citation type="journal article" date="2025" name="Int. J. Syst. Evol. Microbiol.">
        <title>Inconstantimicrobium mannanitabidum sp. nov., a novel member of the family Clostridiaceae isolated from anoxic soil under the treatment of reductive soil disinfestation.</title>
        <authorList>
            <person name="Ueki A."/>
            <person name="Tonouchi A."/>
            <person name="Honma S."/>
            <person name="Kaku N."/>
            <person name="Ueki K."/>
        </authorList>
    </citation>
    <scope>NUCLEOTIDE SEQUENCE</scope>
    <source>
        <strain evidence="1">TW13</strain>
    </source>
</reference>
<evidence type="ECO:0000313" key="2">
    <source>
        <dbReference type="Proteomes" id="UP001058074"/>
    </source>
</evidence>
<proteinExistence type="predicted"/>
<organism evidence="1 2">
    <name type="scientific">Inconstantimicrobium mannanitabidum</name>
    <dbReference type="NCBI Taxonomy" id="1604901"/>
    <lineage>
        <taxon>Bacteria</taxon>
        <taxon>Bacillati</taxon>
        <taxon>Bacillota</taxon>
        <taxon>Clostridia</taxon>
        <taxon>Eubacteriales</taxon>
        <taxon>Clostridiaceae</taxon>
        <taxon>Inconstantimicrobium</taxon>
    </lineage>
</organism>
<dbReference type="EMBL" id="BROD01000001">
    <property type="protein sequence ID" value="GKX65665.1"/>
    <property type="molecule type" value="Genomic_DNA"/>
</dbReference>
<keyword evidence="2" id="KW-1185">Reference proteome</keyword>
<protein>
    <submittedName>
        <fullName evidence="1">Uncharacterized protein</fullName>
    </submittedName>
</protein>